<name>A0A7D9DBB6_PARCT</name>
<evidence type="ECO:0000256" key="7">
    <source>
        <dbReference type="ARBA" id="ARBA00022989"/>
    </source>
</evidence>
<evidence type="ECO:0000256" key="6">
    <source>
        <dbReference type="ARBA" id="ARBA00022840"/>
    </source>
</evidence>
<evidence type="ECO:0000256" key="2">
    <source>
        <dbReference type="ARBA" id="ARBA00009726"/>
    </source>
</evidence>
<comment type="caution">
    <text evidence="9">The sequence shown here is derived from an EMBL/GenBank/DDBJ whole genome shotgun (WGS) entry which is preliminary data.</text>
</comment>
<dbReference type="GO" id="GO:0016020">
    <property type="term" value="C:membrane"/>
    <property type="evidence" value="ECO:0007669"/>
    <property type="project" value="UniProtKB-SubCell"/>
</dbReference>
<sequence length="298" mass="34964">MNAKFHRKDKANFISKVTLWWIVDLLLRGRVKPINQDDLDPVREEDRSEYQTKLLEKIWQNEKISANQAKRKPKLWKAMLKYFSWKEYGFLSFLCFVIMAGNILCRYSVLKIIYALRSSNEHDLQSRNQYLVNVWGVIAGYLLTNFCTRHFNMITPSLGIKSRAALVGLIYKKVLTYSKATINAGEIMELVCNDTQCLVTMADRTFPFLIRKCIAAAIYISWLLFLYGWTIIPGLLVFAILSLFRILITEIDLNLRRNASHVAEERLGYLREVFTKIQFVKLNCLEHIYENKIKTTRW</sequence>
<keyword evidence="5" id="KW-0547">Nucleotide-binding</keyword>
<dbReference type="InterPro" id="IPR011527">
    <property type="entry name" value="ABC1_TM_dom"/>
</dbReference>
<dbReference type="InterPro" id="IPR036640">
    <property type="entry name" value="ABC1_TM_sf"/>
</dbReference>
<proteinExistence type="inferred from homology"/>
<evidence type="ECO:0000256" key="4">
    <source>
        <dbReference type="ARBA" id="ARBA00022692"/>
    </source>
</evidence>
<dbReference type="Gene3D" id="1.20.1560.10">
    <property type="entry name" value="ABC transporter type 1, transmembrane domain"/>
    <property type="match status" value="1"/>
</dbReference>
<dbReference type="EMBL" id="CACRXK020000352">
    <property type="protein sequence ID" value="CAB3981097.1"/>
    <property type="molecule type" value="Genomic_DNA"/>
</dbReference>
<evidence type="ECO:0000313" key="9">
    <source>
        <dbReference type="EMBL" id="CAB3981097.1"/>
    </source>
</evidence>
<dbReference type="PANTHER" id="PTHR24223">
    <property type="entry name" value="ATP-BINDING CASSETTE SUB-FAMILY C"/>
    <property type="match status" value="1"/>
</dbReference>
<keyword evidence="10" id="KW-1185">Reference proteome</keyword>
<keyword evidence="7" id="KW-1133">Transmembrane helix</keyword>
<dbReference type="PROSITE" id="PS50929">
    <property type="entry name" value="ABC_TM1F"/>
    <property type="match status" value="1"/>
</dbReference>
<evidence type="ECO:0000256" key="5">
    <source>
        <dbReference type="ARBA" id="ARBA00022741"/>
    </source>
</evidence>
<evidence type="ECO:0000313" key="10">
    <source>
        <dbReference type="Proteomes" id="UP001152795"/>
    </source>
</evidence>
<keyword evidence="3" id="KW-0813">Transport</keyword>
<reference evidence="9" key="1">
    <citation type="submission" date="2020-04" db="EMBL/GenBank/DDBJ databases">
        <authorList>
            <person name="Alioto T."/>
            <person name="Alioto T."/>
            <person name="Gomez Garrido J."/>
        </authorList>
    </citation>
    <scope>NUCLEOTIDE SEQUENCE</scope>
    <source>
        <strain evidence="9">A484AB</strain>
    </source>
</reference>
<protein>
    <submittedName>
        <fullName evidence="9">Multidrug resistance-associated 4-like</fullName>
    </submittedName>
</protein>
<dbReference type="SUPFAM" id="SSF90123">
    <property type="entry name" value="ABC transporter transmembrane region"/>
    <property type="match status" value="1"/>
</dbReference>
<evidence type="ECO:0000256" key="1">
    <source>
        <dbReference type="ARBA" id="ARBA00004141"/>
    </source>
</evidence>
<dbReference type="Proteomes" id="UP001152795">
    <property type="component" value="Unassembled WGS sequence"/>
</dbReference>
<gene>
    <name evidence="9" type="ORF">PACLA_8A000760</name>
</gene>
<dbReference type="Pfam" id="PF00664">
    <property type="entry name" value="ABC_membrane"/>
    <property type="match status" value="1"/>
</dbReference>
<dbReference type="PANTHER" id="PTHR24223:SF456">
    <property type="entry name" value="MULTIDRUG RESISTANCE-ASSOCIATED PROTEIN LETHAL(2)03659"/>
    <property type="match status" value="1"/>
</dbReference>
<keyword evidence="4" id="KW-0812">Transmembrane</keyword>
<accession>A0A7D9DBB6</accession>
<evidence type="ECO:0000256" key="8">
    <source>
        <dbReference type="ARBA" id="ARBA00023136"/>
    </source>
</evidence>
<organism evidence="9 10">
    <name type="scientific">Paramuricea clavata</name>
    <name type="common">Red gorgonian</name>
    <name type="synonym">Violescent sea-whip</name>
    <dbReference type="NCBI Taxonomy" id="317549"/>
    <lineage>
        <taxon>Eukaryota</taxon>
        <taxon>Metazoa</taxon>
        <taxon>Cnidaria</taxon>
        <taxon>Anthozoa</taxon>
        <taxon>Octocorallia</taxon>
        <taxon>Malacalcyonacea</taxon>
        <taxon>Plexauridae</taxon>
        <taxon>Paramuricea</taxon>
    </lineage>
</organism>
<dbReference type="AlphaFoldDB" id="A0A7D9DBB6"/>
<comment type="subcellular location">
    <subcellularLocation>
        <location evidence="1">Membrane</location>
        <topology evidence="1">Multi-pass membrane protein</topology>
    </subcellularLocation>
</comment>
<keyword evidence="6" id="KW-0067">ATP-binding</keyword>
<evidence type="ECO:0000256" key="3">
    <source>
        <dbReference type="ARBA" id="ARBA00022448"/>
    </source>
</evidence>
<keyword evidence="8" id="KW-0472">Membrane</keyword>
<dbReference type="GO" id="GO:0005524">
    <property type="term" value="F:ATP binding"/>
    <property type="evidence" value="ECO:0007669"/>
    <property type="project" value="UniProtKB-KW"/>
</dbReference>
<dbReference type="OrthoDB" id="5976429at2759"/>
<dbReference type="InterPro" id="IPR050173">
    <property type="entry name" value="ABC_transporter_C-like"/>
</dbReference>
<dbReference type="GO" id="GO:0140359">
    <property type="term" value="F:ABC-type transporter activity"/>
    <property type="evidence" value="ECO:0007669"/>
    <property type="project" value="InterPro"/>
</dbReference>
<comment type="similarity">
    <text evidence="2">Belongs to the ABC transporter superfamily. ABCC family. Conjugate transporter (TC 3.A.1.208) subfamily.</text>
</comment>